<proteinExistence type="inferred from homology"/>
<dbReference type="InterPro" id="IPR010099">
    <property type="entry name" value="SDR39U1"/>
</dbReference>
<feature type="domain" description="DUF1731" evidence="3">
    <location>
        <begin position="250"/>
        <end position="296"/>
    </location>
</feature>
<dbReference type="Gene3D" id="3.40.50.720">
    <property type="entry name" value="NAD(P)-binding Rossmann-like Domain"/>
    <property type="match status" value="1"/>
</dbReference>
<dbReference type="Pfam" id="PF08338">
    <property type="entry name" value="DUF1731"/>
    <property type="match status" value="1"/>
</dbReference>
<dbReference type="SUPFAM" id="SSF51735">
    <property type="entry name" value="NAD(P)-binding Rossmann-fold domains"/>
    <property type="match status" value="1"/>
</dbReference>
<dbReference type="KEGG" id="tmai:FVE67_06485"/>
<dbReference type="Pfam" id="PF01370">
    <property type="entry name" value="Epimerase"/>
    <property type="match status" value="1"/>
</dbReference>
<dbReference type="Proteomes" id="UP000501253">
    <property type="component" value="Chromosome"/>
</dbReference>
<protein>
    <submittedName>
        <fullName evidence="4">TIGR01777 family protein</fullName>
    </submittedName>
</protein>
<organism evidence="4 5">
    <name type="scientific">Thermosulfurimonas marina</name>
    <dbReference type="NCBI Taxonomy" id="2047767"/>
    <lineage>
        <taxon>Bacteria</taxon>
        <taxon>Pseudomonadati</taxon>
        <taxon>Thermodesulfobacteriota</taxon>
        <taxon>Thermodesulfobacteria</taxon>
        <taxon>Thermodesulfobacteriales</taxon>
        <taxon>Thermodesulfobacteriaceae</taxon>
        <taxon>Thermosulfurimonas</taxon>
    </lineage>
</organism>
<dbReference type="NCBIfam" id="TIGR01777">
    <property type="entry name" value="yfcH"/>
    <property type="match status" value="1"/>
</dbReference>
<dbReference type="InterPro" id="IPR001509">
    <property type="entry name" value="Epimerase_deHydtase"/>
</dbReference>
<evidence type="ECO:0000259" key="2">
    <source>
        <dbReference type="Pfam" id="PF01370"/>
    </source>
</evidence>
<dbReference type="EMBL" id="CP042909">
    <property type="protein sequence ID" value="QJA06991.1"/>
    <property type="molecule type" value="Genomic_DNA"/>
</dbReference>
<dbReference type="InterPro" id="IPR036291">
    <property type="entry name" value="NAD(P)-bd_dom_sf"/>
</dbReference>
<dbReference type="PANTHER" id="PTHR11092:SF0">
    <property type="entry name" value="EPIMERASE FAMILY PROTEIN SDR39U1"/>
    <property type="match status" value="1"/>
</dbReference>
<evidence type="ECO:0000259" key="3">
    <source>
        <dbReference type="Pfam" id="PF08338"/>
    </source>
</evidence>
<keyword evidence="5" id="KW-1185">Reference proteome</keyword>
<gene>
    <name evidence="4" type="ORF">FVE67_06485</name>
</gene>
<reference evidence="4 5" key="1">
    <citation type="submission" date="2019-08" db="EMBL/GenBank/DDBJ databases">
        <title>Complete genome sequence of Thermosulfurimonas marina SU872T, an anaerobic thermophilic chemolithoautotrophic bacterium isolated from a shallow marine hydrothermal vent.</title>
        <authorList>
            <person name="Allioux M."/>
            <person name="Jebbar M."/>
            <person name="Slobodkina G."/>
            <person name="Slobodkin A."/>
            <person name="Moalic Y."/>
            <person name="Frolova A."/>
            <person name="Shao Z."/>
            <person name="Alain K."/>
        </authorList>
    </citation>
    <scope>NUCLEOTIDE SEQUENCE [LARGE SCALE GENOMIC DNA]</scope>
    <source>
        <strain evidence="4 5">SU872</strain>
    </source>
</reference>
<dbReference type="InterPro" id="IPR013549">
    <property type="entry name" value="DUF1731"/>
</dbReference>
<feature type="domain" description="NAD-dependent epimerase/dehydratase" evidence="2">
    <location>
        <begin position="4"/>
        <end position="218"/>
    </location>
</feature>
<accession>A0A6H1WUY8</accession>
<dbReference type="PANTHER" id="PTHR11092">
    <property type="entry name" value="SUGAR NUCLEOTIDE EPIMERASE RELATED"/>
    <property type="match status" value="1"/>
</dbReference>
<sequence length="299" mass="33485">MKRVFVAGGTGFIGGHLLRALVEKGLEVRALVRSRAKVARLPQGVRAVLGDPLRPGPWQEEAATCEVAFNLTGANIFRRWDEEYKRLIRDSRVLSSRLLAETLPPGGTLVNASAVGYYGDTGEEEVDEDHPPGEDFLARVCREWEEAAFSGELRGLRVVVGRFGVVLGPDGGALLKMLPAFRLGFGGPIGDGRQWFPWIHVRDLVEALLFLAERPEARGPFNLVAPEVVRQRDFARTLGRVLRRPAFLPTPRWALRLLFGEVAQVLTASCRARPRRLLDLGFRFRFPRLFEALEDLLRR</sequence>
<name>A0A6H1WUY8_9BACT</name>
<dbReference type="AlphaFoldDB" id="A0A6H1WUY8"/>
<comment type="similarity">
    <text evidence="1">Belongs to the NAD(P)-dependent epimerase/dehydratase family. SDR39U1 subfamily.</text>
</comment>
<evidence type="ECO:0000313" key="5">
    <source>
        <dbReference type="Proteomes" id="UP000501253"/>
    </source>
</evidence>
<evidence type="ECO:0000256" key="1">
    <source>
        <dbReference type="ARBA" id="ARBA00009353"/>
    </source>
</evidence>
<evidence type="ECO:0000313" key="4">
    <source>
        <dbReference type="EMBL" id="QJA06991.1"/>
    </source>
</evidence>